<sequence length="117" mass="13147">MNETSQPCMVCLENTDSNMNTIATLTTIVKSCECSYWIHESCINAWLIKEPVCPICKTVMFYADNSNTSNNVITDTSNNAMMIIGGIDMIRERKLIRNILTVCIMVLCIVVLVILFT</sequence>
<dbReference type="Gene3D" id="3.30.40.10">
    <property type="entry name" value="Zinc/RING finger domain, C3HC4 (zinc finger)"/>
    <property type="match status" value="1"/>
</dbReference>
<dbReference type="InterPro" id="IPR001841">
    <property type="entry name" value="Znf_RING"/>
</dbReference>
<feature type="domain" description="RING-type" evidence="2">
    <location>
        <begin position="8"/>
        <end position="57"/>
    </location>
</feature>
<dbReference type="AlphaFoldDB" id="A0A6C0HFT6"/>
<evidence type="ECO:0000313" key="3">
    <source>
        <dbReference type="EMBL" id="QHT79462.1"/>
    </source>
</evidence>
<feature type="transmembrane region" description="Helical" evidence="1">
    <location>
        <begin position="95"/>
        <end position="116"/>
    </location>
</feature>
<proteinExistence type="predicted"/>
<organism evidence="3">
    <name type="scientific">viral metagenome</name>
    <dbReference type="NCBI Taxonomy" id="1070528"/>
    <lineage>
        <taxon>unclassified sequences</taxon>
        <taxon>metagenomes</taxon>
        <taxon>organismal metagenomes</taxon>
    </lineage>
</organism>
<accession>A0A6C0HFT6</accession>
<dbReference type="Pfam" id="PF13639">
    <property type="entry name" value="zf-RING_2"/>
    <property type="match status" value="1"/>
</dbReference>
<dbReference type="EMBL" id="MN739949">
    <property type="protein sequence ID" value="QHT79462.1"/>
    <property type="molecule type" value="Genomic_DNA"/>
</dbReference>
<name>A0A6C0HFT6_9ZZZZ</name>
<evidence type="ECO:0000256" key="1">
    <source>
        <dbReference type="SAM" id="Phobius"/>
    </source>
</evidence>
<dbReference type="SUPFAM" id="SSF57850">
    <property type="entry name" value="RING/U-box"/>
    <property type="match status" value="1"/>
</dbReference>
<dbReference type="SMART" id="SM00184">
    <property type="entry name" value="RING"/>
    <property type="match status" value="1"/>
</dbReference>
<evidence type="ECO:0000259" key="2">
    <source>
        <dbReference type="PROSITE" id="PS50089"/>
    </source>
</evidence>
<protein>
    <recommendedName>
        <fullName evidence="2">RING-type domain-containing protein</fullName>
    </recommendedName>
</protein>
<dbReference type="PROSITE" id="PS50089">
    <property type="entry name" value="ZF_RING_2"/>
    <property type="match status" value="1"/>
</dbReference>
<keyword evidence="1" id="KW-1133">Transmembrane helix</keyword>
<reference evidence="3" key="1">
    <citation type="journal article" date="2020" name="Nature">
        <title>Giant virus diversity and host interactions through global metagenomics.</title>
        <authorList>
            <person name="Schulz F."/>
            <person name="Roux S."/>
            <person name="Paez-Espino D."/>
            <person name="Jungbluth S."/>
            <person name="Walsh D.A."/>
            <person name="Denef V.J."/>
            <person name="McMahon K.D."/>
            <person name="Konstantinidis K.T."/>
            <person name="Eloe-Fadrosh E.A."/>
            <person name="Kyrpides N.C."/>
            <person name="Woyke T."/>
        </authorList>
    </citation>
    <scope>NUCLEOTIDE SEQUENCE</scope>
    <source>
        <strain evidence="3">GVMAG-M-3300023184-101</strain>
    </source>
</reference>
<keyword evidence="1" id="KW-0812">Transmembrane</keyword>
<keyword evidence="1" id="KW-0472">Membrane</keyword>
<dbReference type="InterPro" id="IPR013083">
    <property type="entry name" value="Znf_RING/FYVE/PHD"/>
</dbReference>